<evidence type="ECO:0000256" key="1">
    <source>
        <dbReference type="ARBA" id="ARBA00001941"/>
    </source>
</evidence>
<dbReference type="FunFam" id="3.40.630.10:FF:000015">
    <property type="entry name" value="Aminoacyl-histidine dipeptidase PepD"/>
    <property type="match status" value="1"/>
</dbReference>
<gene>
    <name evidence="20" type="ORF">BWD09_00580</name>
</gene>
<evidence type="ECO:0000256" key="6">
    <source>
        <dbReference type="ARBA" id="ARBA00022833"/>
    </source>
</evidence>
<dbReference type="GO" id="GO:0070573">
    <property type="term" value="F:metallodipeptidase activity"/>
    <property type="evidence" value="ECO:0007669"/>
    <property type="project" value="TreeGrafter"/>
</dbReference>
<dbReference type="Pfam" id="PF01546">
    <property type="entry name" value="Peptidase_M20"/>
    <property type="match status" value="1"/>
</dbReference>
<comment type="cofactor">
    <cofactor evidence="2">
        <name>Zn(2+)</name>
        <dbReference type="ChEBI" id="CHEBI:29105"/>
    </cofactor>
</comment>
<evidence type="ECO:0000313" key="20">
    <source>
        <dbReference type="EMBL" id="OSI18790.1"/>
    </source>
</evidence>
<evidence type="ECO:0000256" key="7">
    <source>
        <dbReference type="ARBA" id="ARBA00022997"/>
    </source>
</evidence>
<evidence type="ECO:0000256" key="4">
    <source>
        <dbReference type="ARBA" id="ARBA00022723"/>
    </source>
</evidence>
<dbReference type="EC" id="3.4.13.18" evidence="11"/>
<protein>
    <recommendedName>
        <fullName evidence="14">Cytosol non-specific dipeptidase</fullName>
        <ecNumber evidence="11">3.4.13.18</ecNumber>
    </recommendedName>
    <alternativeName>
        <fullName evidence="17">Aminoacyl-histidine dipeptidase</fullName>
    </alternativeName>
    <alternativeName>
        <fullName evidence="16">Beta-alanyl-histidine dipeptidase</fullName>
    </alternativeName>
    <alternativeName>
        <fullName evidence="15">Carnosinase</fullName>
    </alternativeName>
    <alternativeName>
        <fullName evidence="12">Peptidase D</fullName>
    </alternativeName>
    <alternativeName>
        <fullName evidence="18">Xaa-His dipeptidase</fullName>
    </alternativeName>
</protein>
<name>A0A1X3DFW4_9NEIS</name>
<feature type="domain" description="Peptidase M20 dimerisation" evidence="19">
    <location>
        <begin position="207"/>
        <end position="291"/>
    </location>
</feature>
<evidence type="ECO:0000256" key="3">
    <source>
        <dbReference type="ARBA" id="ARBA00022670"/>
    </source>
</evidence>
<dbReference type="InterPro" id="IPR001160">
    <property type="entry name" value="Peptidase_M20C"/>
</dbReference>
<dbReference type="AlphaFoldDB" id="A0A1X3DFW4"/>
<reference evidence="21" key="1">
    <citation type="submission" date="2017-01" db="EMBL/GenBank/DDBJ databases">
        <authorList>
            <person name="Wolfgang W.J."/>
            <person name="Cole J."/>
            <person name="Wroblewski D."/>
            <person name="Mcginnis J."/>
            <person name="Musser K.A."/>
        </authorList>
    </citation>
    <scope>NUCLEOTIDE SEQUENCE [LARGE SCALE GENOMIC DNA]</scope>
    <source>
        <strain evidence="21">DSM 19151</strain>
    </source>
</reference>
<dbReference type="GO" id="GO:0005829">
    <property type="term" value="C:cytosol"/>
    <property type="evidence" value="ECO:0007669"/>
    <property type="project" value="TreeGrafter"/>
</dbReference>
<evidence type="ECO:0000259" key="19">
    <source>
        <dbReference type="Pfam" id="PF07687"/>
    </source>
</evidence>
<dbReference type="GeneID" id="94580622"/>
<keyword evidence="21" id="KW-1185">Reference proteome</keyword>
<keyword evidence="8" id="KW-0482">Metalloprotease</keyword>
<dbReference type="PANTHER" id="PTHR43501">
    <property type="entry name" value="CYTOSOL NON-SPECIFIC DIPEPTIDASE"/>
    <property type="match status" value="1"/>
</dbReference>
<evidence type="ECO:0000256" key="9">
    <source>
        <dbReference type="ARBA" id="ARBA00023285"/>
    </source>
</evidence>
<sequence length="482" mass="51508">MPIRQLSPQPVWQWFADICTVPHPTYQEAALAALIMERARAKGLGARQDEKGNIYLRKPACGEGMAAKSGVILQAHIDMVAQKTPESAHDFSRDPIRPRIEGGWVYADQTTLGADNGIGAAMALAVAFADDILHPPLEVLLTVEEETGMGGVRAVRADYLQGCYLLNLDSEEHGSIYLGCAGGRDAELTLPLMQQAAAGQRWRITVGGMLGGHSGIDIHRGRGNAVKLLADTLKRLSDGLDDWQLAALHGGRLRNVIPREACAEIVLPPQQAGAMHTLLAEAEQQARAELGAHGGKLFIRAENIAHDGFAFSTESGRRAVDLLCALPDGVIRWSDDFAGVVETSICLSVAGTNAEQLHVCLLMRSLLETPKNALSRQLAAIAALSGAGLLLGGDYPGWKPDASSKLLAAAQPVFAARLGHEPKTEVLHAGLECGLMQQRLPDVEMISFGPTIEGAHTPWERVETATVGECWEILLGILAKGV</sequence>
<keyword evidence="9" id="KW-0170">Cobalt</keyword>
<evidence type="ECO:0000256" key="2">
    <source>
        <dbReference type="ARBA" id="ARBA00001947"/>
    </source>
</evidence>
<keyword evidence="5" id="KW-0378">Hydrolase</keyword>
<organism evidence="20 21">
    <name type="scientific">Neisseria dentiae</name>
    <dbReference type="NCBI Taxonomy" id="194197"/>
    <lineage>
        <taxon>Bacteria</taxon>
        <taxon>Pseudomonadati</taxon>
        <taxon>Pseudomonadota</taxon>
        <taxon>Betaproteobacteria</taxon>
        <taxon>Neisseriales</taxon>
        <taxon>Neisseriaceae</taxon>
        <taxon>Neisseria</taxon>
    </lineage>
</organism>
<dbReference type="RefSeq" id="WP_085364798.1">
    <property type="nucleotide sequence ID" value="NZ_CAUJPZ010000037.1"/>
</dbReference>
<accession>A0A1X3DFW4</accession>
<keyword evidence="4" id="KW-0479">Metal-binding</keyword>
<evidence type="ECO:0000256" key="15">
    <source>
        <dbReference type="ARBA" id="ARBA00075285"/>
    </source>
</evidence>
<evidence type="ECO:0000256" key="11">
    <source>
        <dbReference type="ARBA" id="ARBA00038976"/>
    </source>
</evidence>
<comment type="similarity">
    <text evidence="13">Belongs to the peptidase M20C family.</text>
</comment>
<dbReference type="InterPro" id="IPR011650">
    <property type="entry name" value="Peptidase_M20_dimer"/>
</dbReference>
<keyword evidence="3" id="KW-0645">Protease</keyword>
<dbReference type="PRINTS" id="PR00934">
    <property type="entry name" value="XHISDIPTASE"/>
</dbReference>
<dbReference type="PANTHER" id="PTHR43501:SF1">
    <property type="entry name" value="CYTOSOL NON-SPECIFIC DIPEPTIDASE"/>
    <property type="match status" value="1"/>
</dbReference>
<evidence type="ECO:0000313" key="21">
    <source>
        <dbReference type="Proteomes" id="UP000193118"/>
    </source>
</evidence>
<dbReference type="STRING" id="194197.BWD09_00580"/>
<keyword evidence="7" id="KW-0224">Dipeptidase</keyword>
<dbReference type="GO" id="GO:0046872">
    <property type="term" value="F:metal ion binding"/>
    <property type="evidence" value="ECO:0007669"/>
    <property type="project" value="UniProtKB-KW"/>
</dbReference>
<evidence type="ECO:0000256" key="12">
    <source>
        <dbReference type="ARBA" id="ARBA00044252"/>
    </source>
</evidence>
<evidence type="ECO:0000256" key="16">
    <source>
        <dbReference type="ARBA" id="ARBA00076004"/>
    </source>
</evidence>
<dbReference type="InterPro" id="IPR002933">
    <property type="entry name" value="Peptidase_M20"/>
</dbReference>
<dbReference type="Proteomes" id="UP000193118">
    <property type="component" value="Unassembled WGS sequence"/>
</dbReference>
<evidence type="ECO:0000256" key="14">
    <source>
        <dbReference type="ARBA" id="ARBA00071271"/>
    </source>
</evidence>
<evidence type="ECO:0000256" key="17">
    <source>
        <dbReference type="ARBA" id="ARBA00077688"/>
    </source>
</evidence>
<evidence type="ECO:0000256" key="18">
    <source>
        <dbReference type="ARBA" id="ARBA00078074"/>
    </source>
</evidence>
<dbReference type="GO" id="GO:0006508">
    <property type="term" value="P:proteolysis"/>
    <property type="evidence" value="ECO:0007669"/>
    <property type="project" value="UniProtKB-KW"/>
</dbReference>
<comment type="cofactor">
    <cofactor evidence="1">
        <name>Co(2+)</name>
        <dbReference type="ChEBI" id="CHEBI:48828"/>
    </cofactor>
</comment>
<comment type="catalytic activity">
    <reaction evidence="10">
        <text>Hydrolysis of dipeptides, preferentially hydrophobic dipeptides including prolyl amino acids.</text>
        <dbReference type="EC" id="3.4.13.18"/>
    </reaction>
</comment>
<dbReference type="PIRSF" id="PIRSF016599">
    <property type="entry name" value="Xaa-His_dipept"/>
    <property type="match status" value="1"/>
</dbReference>
<dbReference type="EMBL" id="MTBO01000001">
    <property type="protein sequence ID" value="OSI18790.1"/>
    <property type="molecule type" value="Genomic_DNA"/>
</dbReference>
<dbReference type="Pfam" id="PF07687">
    <property type="entry name" value="M20_dimer"/>
    <property type="match status" value="1"/>
</dbReference>
<proteinExistence type="inferred from homology"/>
<dbReference type="Gene3D" id="3.40.630.10">
    <property type="entry name" value="Zn peptidases"/>
    <property type="match status" value="2"/>
</dbReference>
<keyword evidence="6" id="KW-0862">Zinc</keyword>
<evidence type="ECO:0000256" key="8">
    <source>
        <dbReference type="ARBA" id="ARBA00023049"/>
    </source>
</evidence>
<dbReference type="FunFam" id="3.40.630.10:FF:000018">
    <property type="entry name" value="Aminoacyl-histidine dipeptidase PepD"/>
    <property type="match status" value="1"/>
</dbReference>
<dbReference type="NCBIfam" id="TIGR01893">
    <property type="entry name" value="aa-his-dipept"/>
    <property type="match status" value="1"/>
</dbReference>
<dbReference type="SUPFAM" id="SSF53187">
    <property type="entry name" value="Zn-dependent exopeptidases"/>
    <property type="match status" value="1"/>
</dbReference>
<evidence type="ECO:0000256" key="10">
    <source>
        <dbReference type="ARBA" id="ARBA00036421"/>
    </source>
</evidence>
<evidence type="ECO:0000256" key="13">
    <source>
        <dbReference type="ARBA" id="ARBA00061423"/>
    </source>
</evidence>
<evidence type="ECO:0000256" key="5">
    <source>
        <dbReference type="ARBA" id="ARBA00022801"/>
    </source>
</evidence>
<comment type="caution">
    <text evidence="20">The sequence shown here is derived from an EMBL/GenBank/DDBJ whole genome shotgun (WGS) entry which is preliminary data.</text>
</comment>
<dbReference type="OrthoDB" id="9773892at2"/>